<comment type="caution">
    <text evidence="2">The sequence shown here is derived from an EMBL/GenBank/DDBJ whole genome shotgun (WGS) entry which is preliminary data.</text>
</comment>
<gene>
    <name evidence="2" type="ORF">GCM10009539_13910</name>
</gene>
<keyword evidence="1" id="KW-0472">Membrane</keyword>
<keyword evidence="1" id="KW-0812">Transmembrane</keyword>
<evidence type="ECO:0000256" key="1">
    <source>
        <dbReference type="SAM" id="Phobius"/>
    </source>
</evidence>
<dbReference type="RefSeq" id="WP_344647888.1">
    <property type="nucleotide sequence ID" value="NZ_BAAAGX010000006.1"/>
</dbReference>
<reference evidence="2 3" key="1">
    <citation type="journal article" date="2019" name="Int. J. Syst. Evol. Microbiol.">
        <title>The Global Catalogue of Microorganisms (GCM) 10K type strain sequencing project: providing services to taxonomists for standard genome sequencing and annotation.</title>
        <authorList>
            <consortium name="The Broad Institute Genomics Platform"/>
            <consortium name="The Broad Institute Genome Sequencing Center for Infectious Disease"/>
            <person name="Wu L."/>
            <person name="Ma J."/>
        </authorList>
    </citation>
    <scope>NUCLEOTIDE SEQUENCE [LARGE SCALE GENOMIC DNA]</scope>
    <source>
        <strain evidence="2 3">JCM 10425</strain>
    </source>
</reference>
<proteinExistence type="predicted"/>
<sequence length="252" mass="28060">MRGVARRVSADIAALRHLDAYVVSALALVFAVVTVVNDAIPVDLRWAVALAGLGVLVYRTTAPKPAITIDQLLQDRRGFEATPAAARLRRAREVWLFAPTGINFLSEENLAALREGVLRRSDGSLRVVVLDPANEAAMALAVRQLDNSITYPLQEFGACHEQVIQRLETIASTWPKAGTFEYRFLDYNPGFSLVAVDPTGKDGRVIVEFHGFRNEATSGRMHFELTAADSRRWFLYWTNQFEQMWAAARSPD</sequence>
<keyword evidence="3" id="KW-1185">Reference proteome</keyword>
<accession>A0ABN0TTK5</accession>
<feature type="transmembrane region" description="Helical" evidence="1">
    <location>
        <begin position="20"/>
        <end position="40"/>
    </location>
</feature>
<dbReference type="Proteomes" id="UP001500967">
    <property type="component" value="Unassembled WGS sequence"/>
</dbReference>
<evidence type="ECO:0000313" key="2">
    <source>
        <dbReference type="EMBL" id="GAA0229747.1"/>
    </source>
</evidence>
<name>A0ABN0TTK5_9ACTN</name>
<keyword evidence="1" id="KW-1133">Transmembrane helix</keyword>
<protein>
    <submittedName>
        <fullName evidence="2">Uncharacterized protein</fullName>
    </submittedName>
</protein>
<evidence type="ECO:0000313" key="3">
    <source>
        <dbReference type="Proteomes" id="UP001500967"/>
    </source>
</evidence>
<organism evidence="2 3">
    <name type="scientific">Cryptosporangium japonicum</name>
    <dbReference type="NCBI Taxonomy" id="80872"/>
    <lineage>
        <taxon>Bacteria</taxon>
        <taxon>Bacillati</taxon>
        <taxon>Actinomycetota</taxon>
        <taxon>Actinomycetes</taxon>
        <taxon>Cryptosporangiales</taxon>
        <taxon>Cryptosporangiaceae</taxon>
        <taxon>Cryptosporangium</taxon>
    </lineage>
</organism>
<dbReference type="EMBL" id="BAAAGX010000006">
    <property type="protein sequence ID" value="GAA0229747.1"/>
    <property type="molecule type" value="Genomic_DNA"/>
</dbReference>